<dbReference type="SUPFAM" id="SSF53613">
    <property type="entry name" value="Ribokinase-like"/>
    <property type="match status" value="1"/>
</dbReference>
<dbReference type="PANTHER" id="PTHR43085">
    <property type="entry name" value="HEXOKINASE FAMILY MEMBER"/>
    <property type="match status" value="1"/>
</dbReference>
<protein>
    <submittedName>
        <fullName evidence="5">Carbohydrate kinase</fullName>
    </submittedName>
</protein>
<dbReference type="GO" id="GO:0016301">
    <property type="term" value="F:kinase activity"/>
    <property type="evidence" value="ECO:0007669"/>
    <property type="project" value="UniProtKB-KW"/>
</dbReference>
<comment type="similarity">
    <text evidence="1">Belongs to the carbohydrate kinase PfkB family.</text>
</comment>
<gene>
    <name evidence="5" type="ORF">JIV24_11570</name>
</gene>
<evidence type="ECO:0000256" key="1">
    <source>
        <dbReference type="ARBA" id="ARBA00010688"/>
    </source>
</evidence>
<dbReference type="PANTHER" id="PTHR43085:SF57">
    <property type="entry name" value="CARBOHYDRATE KINASE PFKB DOMAIN-CONTAINING PROTEIN"/>
    <property type="match status" value="1"/>
</dbReference>
<feature type="domain" description="Carbohydrate kinase PfkB" evidence="4">
    <location>
        <begin position="24"/>
        <end position="260"/>
    </location>
</feature>
<dbReference type="Proteomes" id="UP000605676">
    <property type="component" value="Unassembled WGS sequence"/>
</dbReference>
<comment type="caution">
    <text evidence="5">The sequence shown here is derived from an EMBL/GenBank/DDBJ whole genome shotgun (WGS) entry which is preliminary data.</text>
</comment>
<dbReference type="InterPro" id="IPR011611">
    <property type="entry name" value="PfkB_dom"/>
</dbReference>
<dbReference type="InterPro" id="IPR050306">
    <property type="entry name" value="PfkB_Carbo_kinase"/>
</dbReference>
<keyword evidence="3 5" id="KW-0418">Kinase</keyword>
<dbReference type="InterPro" id="IPR029056">
    <property type="entry name" value="Ribokinase-like"/>
</dbReference>
<evidence type="ECO:0000256" key="2">
    <source>
        <dbReference type="ARBA" id="ARBA00022679"/>
    </source>
</evidence>
<reference evidence="5 6" key="1">
    <citation type="submission" date="2021-01" db="EMBL/GenBank/DDBJ databases">
        <title>Carboxyliciviraga sp.nov., isolated from coastal sediments.</title>
        <authorList>
            <person name="Lu D."/>
            <person name="Zhang T."/>
        </authorList>
    </citation>
    <scope>NUCLEOTIDE SEQUENCE [LARGE SCALE GENOMIC DNA]</scope>
    <source>
        <strain evidence="5 6">N1Y132</strain>
    </source>
</reference>
<dbReference type="CDD" id="cd01167">
    <property type="entry name" value="bac_FRK"/>
    <property type="match status" value="1"/>
</dbReference>
<keyword evidence="2" id="KW-0808">Transferase</keyword>
<evidence type="ECO:0000259" key="4">
    <source>
        <dbReference type="Pfam" id="PF00294"/>
    </source>
</evidence>
<name>A0ABS1HJW1_9BACT</name>
<dbReference type="Gene3D" id="3.40.1190.20">
    <property type="match status" value="1"/>
</dbReference>
<evidence type="ECO:0000313" key="6">
    <source>
        <dbReference type="Proteomes" id="UP000605676"/>
    </source>
</evidence>
<dbReference type="EMBL" id="JAENRR010000025">
    <property type="protein sequence ID" value="MBK3517973.1"/>
    <property type="molecule type" value="Genomic_DNA"/>
</dbReference>
<evidence type="ECO:0000256" key="3">
    <source>
        <dbReference type="ARBA" id="ARBA00022777"/>
    </source>
</evidence>
<dbReference type="Pfam" id="PF00294">
    <property type="entry name" value="PfkB"/>
    <property type="match status" value="1"/>
</dbReference>
<dbReference type="RefSeq" id="WP_200465202.1">
    <property type="nucleotide sequence ID" value="NZ_JAENRR010000025.1"/>
</dbReference>
<keyword evidence="6" id="KW-1185">Reference proteome</keyword>
<sequence length="319" mass="35961">MSKRRVFGIGETVLDIIFKNHQPIAAKAGGSALNTLVSLARVDVPVNFITEIGRDKVGENIMQFLSDNQLNTEYVCRFTEGKSALALAYLNENNDAEYEFFKEYPKQRLVGNIPDFTDNDIIIFGSYFGLNPAIRPRLMDYLRVAKSNGALIIYDPNFRKHHLKNREKLIPIIEENFQIADIVRGSDEDFENIYGLSNPTEVYARVAAHCNNLIITAGSNGVYAFGTSYHHHFQVPIINPVSTIGAGDNFNAGIIKALLDYKINKENNELTITAKDWVSIASYGIEFSSEVCMRIDNYVDVQFKRNFARNVEQRIASSN</sequence>
<accession>A0ABS1HJW1</accession>
<dbReference type="InterPro" id="IPR002173">
    <property type="entry name" value="Carboh/pur_kinase_PfkB_CS"/>
</dbReference>
<organism evidence="5 6">
    <name type="scientific">Carboxylicivirga marina</name>
    <dbReference type="NCBI Taxonomy" id="2800988"/>
    <lineage>
        <taxon>Bacteria</taxon>
        <taxon>Pseudomonadati</taxon>
        <taxon>Bacteroidota</taxon>
        <taxon>Bacteroidia</taxon>
        <taxon>Marinilabiliales</taxon>
        <taxon>Marinilabiliaceae</taxon>
        <taxon>Carboxylicivirga</taxon>
    </lineage>
</organism>
<proteinExistence type="inferred from homology"/>
<dbReference type="PROSITE" id="PS00584">
    <property type="entry name" value="PFKB_KINASES_2"/>
    <property type="match status" value="1"/>
</dbReference>
<evidence type="ECO:0000313" key="5">
    <source>
        <dbReference type="EMBL" id="MBK3517973.1"/>
    </source>
</evidence>